<dbReference type="AlphaFoldDB" id="A0A378SG25"/>
<dbReference type="Gene3D" id="1.10.1220.10">
    <property type="entry name" value="Met repressor-like"/>
    <property type="match status" value="1"/>
</dbReference>
<dbReference type="GO" id="GO:0006355">
    <property type="term" value="P:regulation of DNA-templated transcription"/>
    <property type="evidence" value="ECO:0007669"/>
    <property type="project" value="InterPro"/>
</dbReference>
<evidence type="ECO:0000313" key="2">
    <source>
        <dbReference type="Proteomes" id="UP000254291"/>
    </source>
</evidence>
<reference evidence="1 2" key="1">
    <citation type="submission" date="2018-06" db="EMBL/GenBank/DDBJ databases">
        <authorList>
            <consortium name="Pathogen Informatics"/>
            <person name="Doyle S."/>
        </authorList>
    </citation>
    <scope>NUCLEOTIDE SEQUENCE [LARGE SCALE GENOMIC DNA]</scope>
    <source>
        <strain evidence="1 2">NCTC10742</strain>
    </source>
</reference>
<dbReference type="Proteomes" id="UP000254291">
    <property type="component" value="Unassembled WGS sequence"/>
</dbReference>
<dbReference type="InterPro" id="IPR013321">
    <property type="entry name" value="Arc_rbn_hlx_hlx"/>
</dbReference>
<proteinExistence type="predicted"/>
<sequence length="75" mass="8121">MADVLIRGLSEAAVAHIDAAAAAQGLSRQEYLRRRFEAERPRSDSGGRLTIDDLRRASAAASDLDDPEAMDGAWH</sequence>
<organism evidence="1 2">
    <name type="scientific">Mycolicibacterium gilvum</name>
    <dbReference type="NCBI Taxonomy" id="1804"/>
    <lineage>
        <taxon>Bacteria</taxon>
        <taxon>Bacillati</taxon>
        <taxon>Actinomycetota</taxon>
        <taxon>Actinomycetes</taxon>
        <taxon>Mycobacteriales</taxon>
        <taxon>Mycobacteriaceae</taxon>
        <taxon>Mycolicibacterium</taxon>
    </lineage>
</organism>
<name>A0A378SG25_9MYCO</name>
<accession>A0A378SG25</accession>
<dbReference type="EMBL" id="UGQM01000001">
    <property type="protein sequence ID" value="STZ41812.1"/>
    <property type="molecule type" value="Genomic_DNA"/>
</dbReference>
<dbReference type="RefSeq" id="WP_041800407.1">
    <property type="nucleotide sequence ID" value="NZ_JACKST010000075.1"/>
</dbReference>
<gene>
    <name evidence="1" type="primary">vapB2_1</name>
    <name evidence="1" type="ORF">NCTC10742_01019</name>
</gene>
<protein>
    <submittedName>
        <fullName evidence="1">Conserved protein of uncharacterized function, possible antitoxin</fullName>
    </submittedName>
</protein>
<evidence type="ECO:0000313" key="1">
    <source>
        <dbReference type="EMBL" id="STZ41812.1"/>
    </source>
</evidence>